<dbReference type="InParanoid" id="F0XA47"/>
<protein>
    <submittedName>
        <fullName evidence="2">Uncharacterized protein</fullName>
    </submittedName>
</protein>
<dbReference type="RefSeq" id="XP_014175154.1">
    <property type="nucleotide sequence ID" value="XM_014319679.1"/>
</dbReference>
<dbReference type="Proteomes" id="UP000007796">
    <property type="component" value="Unassembled WGS sequence"/>
</dbReference>
<name>F0XA47_GROCL</name>
<feature type="region of interest" description="Disordered" evidence="1">
    <location>
        <begin position="46"/>
        <end position="77"/>
    </location>
</feature>
<feature type="compositionally biased region" description="Polar residues" evidence="1">
    <location>
        <begin position="51"/>
        <end position="60"/>
    </location>
</feature>
<accession>F0XA47</accession>
<dbReference type="EMBL" id="GL629735">
    <property type="protein sequence ID" value="EFX05672.1"/>
    <property type="molecule type" value="Genomic_DNA"/>
</dbReference>
<dbReference type="GeneID" id="25976875"/>
<feature type="compositionally biased region" description="Polar residues" evidence="1">
    <location>
        <begin position="161"/>
        <end position="171"/>
    </location>
</feature>
<dbReference type="HOGENOM" id="CLU_1343383_0_0_1"/>
<feature type="region of interest" description="Disordered" evidence="1">
    <location>
        <begin position="130"/>
        <end position="204"/>
    </location>
</feature>
<organism evidence="3">
    <name type="scientific">Grosmannia clavigera (strain kw1407 / UAMH 11150)</name>
    <name type="common">Blue stain fungus</name>
    <name type="synonym">Graphiocladiella clavigera</name>
    <dbReference type="NCBI Taxonomy" id="655863"/>
    <lineage>
        <taxon>Eukaryota</taxon>
        <taxon>Fungi</taxon>
        <taxon>Dikarya</taxon>
        <taxon>Ascomycota</taxon>
        <taxon>Pezizomycotina</taxon>
        <taxon>Sordariomycetes</taxon>
        <taxon>Sordariomycetidae</taxon>
        <taxon>Ophiostomatales</taxon>
        <taxon>Ophiostomataceae</taxon>
        <taxon>Leptographium</taxon>
    </lineage>
</organism>
<proteinExistence type="predicted"/>
<keyword evidence="3" id="KW-1185">Reference proteome</keyword>
<reference evidence="2 3" key="1">
    <citation type="journal article" date="2011" name="Proc. Natl. Acad. Sci. U.S.A.">
        <title>Genome and transcriptome analyses of the mountain pine beetle-fungal symbiont Grosmannia clavigera, a lodgepole pine pathogen.</title>
        <authorList>
            <person name="DiGuistini S."/>
            <person name="Wang Y."/>
            <person name="Liao N.Y."/>
            <person name="Taylor G."/>
            <person name="Tanguay P."/>
            <person name="Feau N."/>
            <person name="Henrissat B."/>
            <person name="Chan S.K."/>
            <person name="Hesse-Orce U."/>
            <person name="Alamouti S.M."/>
            <person name="Tsui C.K.M."/>
            <person name="Docking R.T."/>
            <person name="Levasseur A."/>
            <person name="Haridas S."/>
            <person name="Robertson G."/>
            <person name="Birol I."/>
            <person name="Holt R.A."/>
            <person name="Marra M.A."/>
            <person name="Hamelin R.C."/>
            <person name="Hirst M."/>
            <person name="Jones S.J.M."/>
            <person name="Bohlmann J."/>
            <person name="Breuil C."/>
        </authorList>
    </citation>
    <scope>NUCLEOTIDE SEQUENCE [LARGE SCALE GENOMIC DNA]</scope>
    <source>
        <strain evidence="3">kw1407 / UAMH 11150</strain>
    </source>
</reference>
<evidence type="ECO:0000313" key="3">
    <source>
        <dbReference type="Proteomes" id="UP000007796"/>
    </source>
</evidence>
<evidence type="ECO:0000256" key="1">
    <source>
        <dbReference type="SAM" id="MobiDB-lite"/>
    </source>
</evidence>
<sequence length="204" mass="22112">MIRLPLTTLFVTMDEVKGYETRQPINVARAVGDAHGTAGQIYEQDEMSMNPVDTESQAQPTAFRGPRPKTPEQRHSAARNNLVIRSTSQQSTVPLNEELPFVNYTGSRTQIVPDTSLGIGLVAGADGDPGSAANHNVDDDAEKVTPTSSRLSEGLSERNTRQGAVSNSPQSARWLAMPPQRASPAWRAARQDHSQATPIDESPR</sequence>
<evidence type="ECO:0000313" key="2">
    <source>
        <dbReference type="EMBL" id="EFX05672.1"/>
    </source>
</evidence>
<gene>
    <name evidence="2" type="ORF">CMQ_3741</name>
</gene>
<dbReference type="AlphaFoldDB" id="F0XA47"/>